<feature type="chain" id="PRO_5032824132" description="Lipoprotein" evidence="2">
    <location>
        <begin position="28"/>
        <end position="217"/>
    </location>
</feature>
<organism evidence="3 4">
    <name type="scientific">Methylococcus geothermalis</name>
    <dbReference type="NCBI Taxonomy" id="2681310"/>
    <lineage>
        <taxon>Bacteria</taxon>
        <taxon>Pseudomonadati</taxon>
        <taxon>Pseudomonadota</taxon>
        <taxon>Gammaproteobacteria</taxon>
        <taxon>Methylococcales</taxon>
        <taxon>Methylococcaceae</taxon>
        <taxon>Methylococcus</taxon>
    </lineage>
</organism>
<evidence type="ECO:0000256" key="2">
    <source>
        <dbReference type="SAM" id="SignalP"/>
    </source>
</evidence>
<proteinExistence type="predicted"/>
<evidence type="ECO:0008006" key="5">
    <source>
        <dbReference type="Google" id="ProtNLM"/>
    </source>
</evidence>
<sequence length="217" mass="23683">MKAFRPAFPFYALIACTALITACTSPGYNNNPSQQITNARVGCLGATDFFSVYFSLHVQPSDQSGDARITRELFQSYCNDIPAPGKIFFTADLVGNELRKSPIAIIVTEQQSADGGEDAGSLKERRTVVTVPPTLYSKGVIESNFELDKNGYYSIDLIRGGADSTSEEDKLKIPLNVGVDSGARLSIKRITAILGIPLSLALTGFVTFRYLRRRMVI</sequence>
<dbReference type="EMBL" id="CP046565">
    <property type="protein sequence ID" value="QJD29239.1"/>
    <property type="molecule type" value="Genomic_DNA"/>
</dbReference>
<dbReference type="AlphaFoldDB" id="A0A858Q5Y0"/>
<name>A0A858Q5Y0_9GAMM</name>
<evidence type="ECO:0000313" key="4">
    <source>
        <dbReference type="Proteomes" id="UP000503004"/>
    </source>
</evidence>
<evidence type="ECO:0000256" key="1">
    <source>
        <dbReference type="SAM" id="Phobius"/>
    </source>
</evidence>
<dbReference type="RefSeq" id="WP_169602531.1">
    <property type="nucleotide sequence ID" value="NZ_CP046565.1"/>
</dbReference>
<evidence type="ECO:0000313" key="3">
    <source>
        <dbReference type="EMBL" id="QJD29239.1"/>
    </source>
</evidence>
<feature type="signal peptide" evidence="2">
    <location>
        <begin position="1"/>
        <end position="27"/>
    </location>
</feature>
<dbReference type="PROSITE" id="PS51257">
    <property type="entry name" value="PROKAR_LIPOPROTEIN"/>
    <property type="match status" value="1"/>
</dbReference>
<protein>
    <recommendedName>
        <fullName evidence="5">Lipoprotein</fullName>
    </recommendedName>
</protein>
<dbReference type="KEGG" id="metu:GNH96_04145"/>
<gene>
    <name evidence="3" type="ORF">GNH96_04145</name>
</gene>
<reference evidence="4" key="1">
    <citation type="submission" date="2019-12" db="EMBL/GenBank/DDBJ databases">
        <authorList>
            <person name="Awala S.I."/>
            <person name="Rhee S.K."/>
        </authorList>
    </citation>
    <scope>NUCLEOTIDE SEQUENCE [LARGE SCALE GENOMIC DNA]</scope>
    <source>
        <strain evidence="4">IM1</strain>
    </source>
</reference>
<keyword evidence="1" id="KW-0812">Transmembrane</keyword>
<keyword evidence="2" id="KW-0732">Signal</keyword>
<keyword evidence="1" id="KW-1133">Transmembrane helix</keyword>
<accession>A0A858Q5Y0</accession>
<keyword evidence="1" id="KW-0472">Membrane</keyword>
<keyword evidence="4" id="KW-1185">Reference proteome</keyword>
<dbReference type="Proteomes" id="UP000503004">
    <property type="component" value="Chromosome"/>
</dbReference>
<feature type="transmembrane region" description="Helical" evidence="1">
    <location>
        <begin position="190"/>
        <end position="211"/>
    </location>
</feature>